<evidence type="ECO:0000256" key="1">
    <source>
        <dbReference type="SAM" id="MobiDB-lite"/>
    </source>
</evidence>
<feature type="region of interest" description="Disordered" evidence="1">
    <location>
        <begin position="119"/>
        <end position="218"/>
    </location>
</feature>
<feature type="region of interest" description="Disordered" evidence="1">
    <location>
        <begin position="273"/>
        <end position="293"/>
    </location>
</feature>
<gene>
    <name evidence="3" type="ORF">C2S53_013255</name>
</gene>
<feature type="compositionally biased region" description="Polar residues" evidence="1">
    <location>
        <begin position="128"/>
        <end position="139"/>
    </location>
</feature>
<feature type="compositionally biased region" description="Low complexity" evidence="1">
    <location>
        <begin position="140"/>
        <end position="154"/>
    </location>
</feature>
<proteinExistence type="predicted"/>
<feature type="compositionally biased region" description="Low complexity" evidence="1">
    <location>
        <begin position="35"/>
        <end position="66"/>
    </location>
</feature>
<feature type="region of interest" description="Disordered" evidence="1">
    <location>
        <begin position="35"/>
        <end position="87"/>
    </location>
</feature>
<evidence type="ECO:0008006" key="5">
    <source>
        <dbReference type="Google" id="ProtNLM"/>
    </source>
</evidence>
<dbReference type="PANTHER" id="PTHR35274:SF2">
    <property type="entry name" value="E6-LIKE PROTEIN"/>
    <property type="match status" value="1"/>
</dbReference>
<dbReference type="EMBL" id="SDAM02000113">
    <property type="protein sequence ID" value="KAH6829107.1"/>
    <property type="molecule type" value="Genomic_DNA"/>
</dbReference>
<feature type="compositionally biased region" description="Polar residues" evidence="1">
    <location>
        <begin position="75"/>
        <end position="87"/>
    </location>
</feature>
<evidence type="ECO:0000313" key="3">
    <source>
        <dbReference type="EMBL" id="KAH6829107.1"/>
    </source>
</evidence>
<feature type="chain" id="PRO_5041913149" description="Protein E6-like" evidence="2">
    <location>
        <begin position="25"/>
        <end position="293"/>
    </location>
</feature>
<sequence length="293" mass="33355">MASPAMKISLFLLLTLLSPLNTHARDSQFFNKIPSTTNNVVVPNNKETPNNQQEQQEPNFLPENENSYGLYGHESGQNPPSTVATTPYSTEFKQPDHKYLPKNYNPVAYVTQPENVNESPAFTEERSFTTNPDNTNNGGEQNYYYNNQKQQQLQQEEDTEFRSYPTTANNRDNNGNNYYYNGGSSFNTQPQGQSGATLTNRDNYFTNGGGATNGFNPQGMSDTRFMENGKYFYDINSEKYSSNHPYESLRGARAQNEFDNRNFYGNNAYEFNGENSVGGFQNREEFQDEENLP</sequence>
<organism evidence="3 4">
    <name type="scientific">Perilla frutescens var. hirtella</name>
    <name type="common">Perilla citriodora</name>
    <name type="synonym">Perilla setoyensis</name>
    <dbReference type="NCBI Taxonomy" id="608512"/>
    <lineage>
        <taxon>Eukaryota</taxon>
        <taxon>Viridiplantae</taxon>
        <taxon>Streptophyta</taxon>
        <taxon>Embryophyta</taxon>
        <taxon>Tracheophyta</taxon>
        <taxon>Spermatophyta</taxon>
        <taxon>Magnoliopsida</taxon>
        <taxon>eudicotyledons</taxon>
        <taxon>Gunneridae</taxon>
        <taxon>Pentapetalae</taxon>
        <taxon>asterids</taxon>
        <taxon>lamiids</taxon>
        <taxon>Lamiales</taxon>
        <taxon>Lamiaceae</taxon>
        <taxon>Nepetoideae</taxon>
        <taxon>Elsholtzieae</taxon>
        <taxon>Perilla</taxon>
    </lineage>
</organism>
<evidence type="ECO:0000256" key="2">
    <source>
        <dbReference type="SAM" id="SignalP"/>
    </source>
</evidence>
<keyword evidence="2" id="KW-0732">Signal</keyword>
<dbReference type="Proteomes" id="UP001190926">
    <property type="component" value="Unassembled WGS sequence"/>
</dbReference>
<dbReference type="InterPro" id="IPR040290">
    <property type="entry name" value="Prot_E6-like"/>
</dbReference>
<feature type="signal peptide" evidence="2">
    <location>
        <begin position="1"/>
        <end position="24"/>
    </location>
</feature>
<evidence type="ECO:0000313" key="4">
    <source>
        <dbReference type="Proteomes" id="UP001190926"/>
    </source>
</evidence>
<protein>
    <recommendedName>
        <fullName evidence="5">Protein E6-like</fullName>
    </recommendedName>
</protein>
<name>A0AAD4P7Y6_PERFH</name>
<comment type="caution">
    <text evidence="3">The sequence shown here is derived from an EMBL/GenBank/DDBJ whole genome shotgun (WGS) entry which is preliminary data.</text>
</comment>
<feature type="compositionally biased region" description="Low complexity" evidence="1">
    <location>
        <begin position="169"/>
        <end position="183"/>
    </location>
</feature>
<keyword evidence="4" id="KW-1185">Reference proteome</keyword>
<feature type="compositionally biased region" description="Polar residues" evidence="1">
    <location>
        <begin position="184"/>
        <end position="202"/>
    </location>
</feature>
<reference evidence="3 4" key="1">
    <citation type="journal article" date="2021" name="Nat. Commun.">
        <title>Incipient diploidization of the medicinal plant Perilla within 10,000 years.</title>
        <authorList>
            <person name="Zhang Y."/>
            <person name="Shen Q."/>
            <person name="Leng L."/>
            <person name="Zhang D."/>
            <person name="Chen S."/>
            <person name="Shi Y."/>
            <person name="Ning Z."/>
            <person name="Chen S."/>
        </authorList>
    </citation>
    <scope>NUCLEOTIDE SEQUENCE [LARGE SCALE GENOMIC DNA]</scope>
    <source>
        <strain evidence="4">cv. PC099</strain>
    </source>
</reference>
<accession>A0AAD4P7Y6</accession>
<dbReference type="AlphaFoldDB" id="A0AAD4P7Y6"/>
<dbReference type="PANTHER" id="PTHR35274">
    <property type="entry name" value="E6-LIKE PROTEIN"/>
    <property type="match status" value="1"/>
</dbReference>